<feature type="active site" description="Proton donor/acceptor" evidence="3">
    <location>
        <position position="533"/>
    </location>
</feature>
<dbReference type="Pfam" id="PF00246">
    <property type="entry name" value="Peptidase_M14"/>
    <property type="match status" value="1"/>
</dbReference>
<dbReference type="Gene3D" id="2.60.40.3120">
    <property type="match status" value="1"/>
</dbReference>
<name>A0A2R5GN72_9STRA</name>
<comment type="caution">
    <text evidence="6">The sequence shown here is derived from an EMBL/GenBank/DDBJ whole genome shotgun (WGS) entry which is preliminary data.</text>
</comment>
<gene>
    <name evidence="6" type="ORF">FCC1311_062832</name>
</gene>
<dbReference type="Proteomes" id="UP000241890">
    <property type="component" value="Unassembled WGS sequence"/>
</dbReference>
<dbReference type="InterPro" id="IPR050821">
    <property type="entry name" value="Cytosolic_carboxypeptidase"/>
</dbReference>
<feature type="compositionally biased region" description="Basic and acidic residues" evidence="4">
    <location>
        <begin position="601"/>
        <end position="625"/>
    </location>
</feature>
<dbReference type="InterPro" id="IPR040626">
    <property type="entry name" value="Pepdidase_M14_N"/>
</dbReference>
<dbReference type="OrthoDB" id="10253041at2759"/>
<dbReference type="PANTHER" id="PTHR12756:SF11">
    <property type="entry name" value="CYTOSOLIC CARBOXYPEPTIDASE 1"/>
    <property type="match status" value="1"/>
</dbReference>
<dbReference type="GO" id="GO:0004181">
    <property type="term" value="F:metallocarboxypeptidase activity"/>
    <property type="evidence" value="ECO:0007669"/>
    <property type="project" value="InterPro"/>
</dbReference>
<dbReference type="Gene3D" id="3.40.630.10">
    <property type="entry name" value="Zn peptidases"/>
    <property type="match status" value="1"/>
</dbReference>
<feature type="region of interest" description="Disordered" evidence="4">
    <location>
        <begin position="588"/>
        <end position="635"/>
    </location>
</feature>
<dbReference type="SUPFAM" id="SSF53187">
    <property type="entry name" value="Zn-dependent exopeptidases"/>
    <property type="match status" value="1"/>
</dbReference>
<evidence type="ECO:0000256" key="1">
    <source>
        <dbReference type="ARBA" id="ARBA00001947"/>
    </source>
</evidence>
<evidence type="ECO:0000256" key="2">
    <source>
        <dbReference type="ARBA" id="ARBA00005988"/>
    </source>
</evidence>
<dbReference type="PANTHER" id="PTHR12756">
    <property type="entry name" value="CYTOSOLIC CARBOXYPEPTIDASE"/>
    <property type="match status" value="1"/>
</dbReference>
<accession>A0A2R5GN72</accession>
<keyword evidence="6" id="KW-0121">Carboxypeptidase</keyword>
<dbReference type="Pfam" id="PF18027">
    <property type="entry name" value="Pepdidase_M14_N"/>
    <property type="match status" value="1"/>
</dbReference>
<dbReference type="PROSITE" id="PS52035">
    <property type="entry name" value="PEPTIDASE_M14"/>
    <property type="match status" value="1"/>
</dbReference>
<dbReference type="InterPro" id="IPR000834">
    <property type="entry name" value="Peptidase_M14"/>
</dbReference>
<reference evidence="6 7" key="1">
    <citation type="submission" date="2017-12" db="EMBL/GenBank/DDBJ databases">
        <title>Sequencing, de novo assembly and annotation of complete genome of a new Thraustochytrid species, strain FCC1311.</title>
        <authorList>
            <person name="Sedici K."/>
            <person name="Godart F."/>
            <person name="Aiese Cigliano R."/>
            <person name="Sanseverino W."/>
            <person name="Barakat M."/>
            <person name="Ortet P."/>
            <person name="Marechal E."/>
            <person name="Cagnac O."/>
            <person name="Amato A."/>
        </authorList>
    </citation>
    <scope>NUCLEOTIDE SEQUENCE [LARGE SCALE GENOMIC DNA]</scope>
</reference>
<organism evidence="6 7">
    <name type="scientific">Hondaea fermentalgiana</name>
    <dbReference type="NCBI Taxonomy" id="2315210"/>
    <lineage>
        <taxon>Eukaryota</taxon>
        <taxon>Sar</taxon>
        <taxon>Stramenopiles</taxon>
        <taxon>Bigyra</taxon>
        <taxon>Labyrinthulomycetes</taxon>
        <taxon>Thraustochytrida</taxon>
        <taxon>Thraustochytriidae</taxon>
        <taxon>Hondaea</taxon>
    </lineage>
</organism>
<protein>
    <submittedName>
        <fullName evidence="6">Cytosolic carboxypeptidase 2</fullName>
    </submittedName>
</protein>
<keyword evidence="6" id="KW-0645">Protease</keyword>
<evidence type="ECO:0000313" key="7">
    <source>
        <dbReference type="Proteomes" id="UP000241890"/>
    </source>
</evidence>
<dbReference type="GO" id="GO:0008270">
    <property type="term" value="F:zinc ion binding"/>
    <property type="evidence" value="ECO:0007669"/>
    <property type="project" value="InterPro"/>
</dbReference>
<sequence>MPKWQIMGFAPASQLMCKAAQPEQEHPRQLMRRAFDRLYPLVGLFLGRDTLLERLCKVLWKLHPSSLHWEMTQAFEMSLESPEKSCAFIAEILGRSQNRALPTCARFRAFCNESGRLNSFLHAKLEPKSPRPTLDAALALVHALHEAGGSAWKLPGSRASDLIFDWMSPRQHMSPPRELSFTCDFECGNLARVEHWGGSWYALWIRADTNSYGQLQWFYFAMKGLRPGARYNFVFMNLEKTDSMYNAGMRPLAFSPEAATRCAAGWRRIGVNISYFESPFHKTGPAATLTTRSKTGATTGNATKSAIPCYAIHMEIEVPEIYRESDTVFMSYCYPYTYTNLLQDLEELCDKKHCVEQTTLCKTLGGESNSSFMMRGAIEFLTSDDSRAQTLRDRFIFKVVPMLNPDGVVVGNHRCNLAGLDLNRQWTAPSESESPTVFAMQKLLRDAASKTGIALFLDMHGHSRKAGIFLYGCEDKKTFGAPERVFPGLVAATASDKIFFPHECNYKVQKSKGACARVAVWRDYRVASSYTLEASMCGNDARHFVVSDLEEMGRDTAAAIWHFADPTQHEIQRINREVQLEFPKRFLTAPETQDDEDDSNESCRRNDEGAETGARDIDDGKEHLRQSLGRGATVP</sequence>
<keyword evidence="7" id="KW-1185">Reference proteome</keyword>
<evidence type="ECO:0000313" key="6">
    <source>
        <dbReference type="EMBL" id="GBG30063.1"/>
    </source>
</evidence>
<proteinExistence type="inferred from homology"/>
<evidence type="ECO:0000256" key="4">
    <source>
        <dbReference type="SAM" id="MobiDB-lite"/>
    </source>
</evidence>
<comment type="cofactor">
    <cofactor evidence="1">
        <name>Zn(2+)</name>
        <dbReference type="ChEBI" id="CHEBI:29105"/>
    </cofactor>
</comment>
<dbReference type="InParanoid" id="A0A2R5GN72"/>
<dbReference type="AlphaFoldDB" id="A0A2R5GN72"/>
<dbReference type="GO" id="GO:0006508">
    <property type="term" value="P:proteolysis"/>
    <property type="evidence" value="ECO:0007669"/>
    <property type="project" value="InterPro"/>
</dbReference>
<keyword evidence="6" id="KW-0378">Hydrolase</keyword>
<dbReference type="EMBL" id="BEYU01000070">
    <property type="protein sequence ID" value="GBG30063.1"/>
    <property type="molecule type" value="Genomic_DNA"/>
</dbReference>
<evidence type="ECO:0000256" key="3">
    <source>
        <dbReference type="PROSITE-ProRule" id="PRU01379"/>
    </source>
</evidence>
<feature type="domain" description="Peptidase M14" evidence="5">
    <location>
        <begin position="300"/>
        <end position="564"/>
    </location>
</feature>
<comment type="similarity">
    <text evidence="2 3">Belongs to the peptidase M14 family.</text>
</comment>
<evidence type="ECO:0000259" key="5">
    <source>
        <dbReference type="PROSITE" id="PS52035"/>
    </source>
</evidence>